<comment type="subcellular location">
    <subcellularLocation>
        <location evidence="1">Cell membrane</location>
        <topology evidence="1">Multi-pass membrane protein</topology>
    </subcellularLocation>
</comment>
<comment type="similarity">
    <text evidence="1">Belongs to the glutamate:Na(+) symporter (ESS) (TC 2.A.27) family.</text>
</comment>
<keyword evidence="1" id="KW-0029">Amino-acid transport</keyword>
<feature type="transmembrane region" description="Helical" evidence="1">
    <location>
        <begin position="6"/>
        <end position="24"/>
    </location>
</feature>
<evidence type="ECO:0000313" key="3">
    <source>
        <dbReference type="EMBL" id="TQE43950.1"/>
    </source>
</evidence>
<keyword evidence="1" id="KW-0769">Symport</keyword>
<protein>
    <recommendedName>
        <fullName evidence="1 2">Sodium/glutamate symporter</fullName>
    </recommendedName>
</protein>
<dbReference type="STRING" id="1686286.GCA_900092335_00182"/>
<gene>
    <name evidence="3" type="primary">gltS</name>
    <name evidence="3" type="ORF">EJK80_03750</name>
</gene>
<feature type="transmembrane region" description="Helical" evidence="1">
    <location>
        <begin position="378"/>
        <end position="403"/>
    </location>
</feature>
<keyword evidence="1" id="KW-0812">Transmembrane</keyword>
<evidence type="ECO:0000256" key="1">
    <source>
        <dbReference type="HAMAP-Rule" id="MF_02062"/>
    </source>
</evidence>
<evidence type="ECO:0000256" key="2">
    <source>
        <dbReference type="NCBIfam" id="TIGR00210"/>
    </source>
</evidence>
<reference evidence="3 4" key="1">
    <citation type="submission" date="2019-06" db="EMBL/GenBank/DDBJ databases">
        <title>Draft genome of C. phoceense Strain 272.</title>
        <authorList>
            <person name="Pacheco L.G.C."/>
            <person name="Barberis C.M."/>
            <person name="Almuzara M.N."/>
            <person name="Traglia G.M."/>
            <person name="Santos C.S."/>
            <person name="Rocha D.J.P.G."/>
            <person name="Aguiar E.R.G.R."/>
            <person name="Vay C.A."/>
        </authorList>
    </citation>
    <scope>NUCLEOTIDE SEQUENCE [LARGE SCALE GENOMIC DNA]</scope>
    <source>
        <strain evidence="3 4">272</strain>
    </source>
</reference>
<feature type="transmembrane region" description="Helical" evidence="1">
    <location>
        <begin position="219"/>
        <end position="242"/>
    </location>
</feature>
<dbReference type="RefSeq" id="WP_070540471.1">
    <property type="nucleotide sequence ID" value="NZ_JADPQA010000001.1"/>
</dbReference>
<dbReference type="PANTHER" id="PTHR36178:SF1">
    <property type="entry name" value="SODIUM_GLUTAMATE SYMPORTER"/>
    <property type="match status" value="1"/>
</dbReference>
<dbReference type="Pfam" id="PF03616">
    <property type="entry name" value="Glt_symporter"/>
    <property type="match status" value="1"/>
</dbReference>
<comment type="caution">
    <text evidence="3">The sequence shown here is derived from an EMBL/GenBank/DDBJ whole genome shotgun (WGS) entry which is preliminary data.</text>
</comment>
<feature type="transmembrane region" description="Helical" evidence="1">
    <location>
        <begin position="65"/>
        <end position="83"/>
    </location>
</feature>
<keyword evidence="1" id="KW-0915">Sodium</keyword>
<feature type="transmembrane region" description="Helical" evidence="1">
    <location>
        <begin position="286"/>
        <end position="306"/>
    </location>
</feature>
<feature type="transmembrane region" description="Helical" evidence="1">
    <location>
        <begin position="36"/>
        <end position="53"/>
    </location>
</feature>
<feature type="transmembrane region" description="Helical" evidence="1">
    <location>
        <begin position="95"/>
        <end position="120"/>
    </location>
</feature>
<keyword evidence="1" id="KW-0406">Ion transport</keyword>
<sequence length="406" mass="44431">MDIEFSLIQSVGFSIVVLIIGMWLKRRIYFFERFAIPSPVIGGFLFAIINLILRQTGLANITFDVTVQSFFMVIFFTSVGYGASIKVLKKAGPKVMVFLVLCTVLCFFQDLVAVLLAPLVGVSKDLALMTGSVSMTGGHGVSGAISPLVEESGVTGAETVAYTSATFGLVAGSLLGGPIANRLILKHQLHKQESEKVHIDTSLLEQGVRKLRQDRIMHAFIMILLAMFIGSFITDFLNTWVGTFTEKAAFPVYLGTMLVAVFFRYINDKYEQREYEELVPVQEVEIVGTVGLNIFLAMALMNVRLWELADVAVPLLVLLLGQVILMATAAYFITFRVMGKNYDAAVLVAGQVGFGMGATPNGMANMESVTTKFKPSPLAFFIVPIVGGMFIDFTNLFIILGFLNFA</sequence>
<keyword evidence="1" id="KW-0739">Sodium transport</keyword>
<dbReference type="GO" id="GO:0015813">
    <property type="term" value="P:L-glutamate transmembrane transport"/>
    <property type="evidence" value="ECO:0007669"/>
    <property type="project" value="UniProtKB-UniRule"/>
</dbReference>
<dbReference type="GO" id="GO:0015501">
    <property type="term" value="F:glutamate:sodium symporter activity"/>
    <property type="evidence" value="ECO:0007669"/>
    <property type="project" value="UniProtKB-UniRule"/>
</dbReference>
<dbReference type="PANTHER" id="PTHR36178">
    <property type="entry name" value="SLR0625 PROTEIN"/>
    <property type="match status" value="1"/>
</dbReference>
<name>A0A540R885_9CORY</name>
<dbReference type="EMBL" id="VHIR01000004">
    <property type="protein sequence ID" value="TQE43950.1"/>
    <property type="molecule type" value="Genomic_DNA"/>
</dbReference>
<accession>A0A540R885</accession>
<feature type="transmembrane region" description="Helical" evidence="1">
    <location>
        <begin position="341"/>
        <end position="358"/>
    </location>
</feature>
<keyword evidence="1" id="KW-1003">Cell membrane</keyword>
<dbReference type="Proteomes" id="UP000318080">
    <property type="component" value="Unassembled WGS sequence"/>
</dbReference>
<keyword evidence="1" id="KW-0472">Membrane</keyword>
<feature type="transmembrane region" description="Helical" evidence="1">
    <location>
        <begin position="160"/>
        <end position="180"/>
    </location>
</feature>
<dbReference type="AlphaFoldDB" id="A0A540R885"/>
<comment type="function">
    <text evidence="1">Catalyzes the sodium-dependent transport of glutamate.</text>
</comment>
<organism evidence="3 4">
    <name type="scientific">Corynebacterium phoceense</name>
    <dbReference type="NCBI Taxonomy" id="1686286"/>
    <lineage>
        <taxon>Bacteria</taxon>
        <taxon>Bacillati</taxon>
        <taxon>Actinomycetota</taxon>
        <taxon>Actinomycetes</taxon>
        <taxon>Mycobacteriales</taxon>
        <taxon>Corynebacteriaceae</taxon>
        <taxon>Corynebacterium</taxon>
    </lineage>
</organism>
<keyword evidence="1" id="KW-0813">Transport</keyword>
<dbReference type="HAMAP" id="MF_02062">
    <property type="entry name" value="GltS"/>
    <property type="match status" value="1"/>
</dbReference>
<feature type="transmembrane region" description="Helical" evidence="1">
    <location>
        <begin position="248"/>
        <end position="266"/>
    </location>
</feature>
<proteinExistence type="inferred from homology"/>
<evidence type="ECO:0000313" key="4">
    <source>
        <dbReference type="Proteomes" id="UP000318080"/>
    </source>
</evidence>
<keyword evidence="4" id="KW-1185">Reference proteome</keyword>
<feature type="transmembrane region" description="Helical" evidence="1">
    <location>
        <begin position="312"/>
        <end position="334"/>
    </location>
</feature>
<keyword evidence="1" id="KW-1133">Transmembrane helix</keyword>
<dbReference type="NCBIfam" id="TIGR00210">
    <property type="entry name" value="gltS"/>
    <property type="match status" value="1"/>
</dbReference>
<dbReference type="GO" id="GO:0005886">
    <property type="term" value="C:plasma membrane"/>
    <property type="evidence" value="ECO:0007669"/>
    <property type="project" value="UniProtKB-SubCell"/>
</dbReference>
<dbReference type="InterPro" id="IPR004445">
    <property type="entry name" value="GltS"/>
</dbReference>